<evidence type="ECO:0000256" key="1">
    <source>
        <dbReference type="ARBA" id="ARBA00022723"/>
    </source>
</evidence>
<dbReference type="PANTHER" id="PTHR36206:SF12">
    <property type="entry name" value="ASPERCRYPTIN BIOSYNTHESIS CLUSTER-SPECIFIC TRANSCRIPTION REGULATOR ATNN-RELATED"/>
    <property type="match status" value="1"/>
</dbReference>
<dbReference type="GO" id="GO:0003677">
    <property type="term" value="F:DNA binding"/>
    <property type="evidence" value="ECO:0007669"/>
    <property type="project" value="UniProtKB-KW"/>
</dbReference>
<comment type="caution">
    <text evidence="8">The sequence shown here is derived from an EMBL/GenBank/DDBJ whole genome shotgun (WGS) entry which is preliminary data.</text>
</comment>
<proteinExistence type="predicted"/>
<dbReference type="GeneID" id="54334301"/>
<dbReference type="EMBL" id="QUQM01000008">
    <property type="protein sequence ID" value="KAA8642655.1"/>
    <property type="molecule type" value="Genomic_DNA"/>
</dbReference>
<evidence type="ECO:0000256" key="3">
    <source>
        <dbReference type="ARBA" id="ARBA00023015"/>
    </source>
</evidence>
<keyword evidence="2" id="KW-0862">Zinc</keyword>
<name>A0A5M9M6J6_9EURO</name>
<gene>
    <name evidence="8" type="ORF">ATNIH1004_011600</name>
</gene>
<reference evidence="8 9" key="1">
    <citation type="submission" date="2019-08" db="EMBL/GenBank/DDBJ databases">
        <title>The genome sequence of a newly discovered highly antifungal drug resistant Aspergillus species, Aspergillus tanneri NIH 1004.</title>
        <authorList>
            <person name="Mounaud S."/>
            <person name="Singh I."/>
            <person name="Joardar V."/>
            <person name="Pakala S."/>
            <person name="Pakala S."/>
            <person name="Venepally P."/>
            <person name="Chung J.K."/>
            <person name="Losada L."/>
            <person name="Nierman W.C."/>
        </authorList>
    </citation>
    <scope>NUCLEOTIDE SEQUENCE [LARGE SCALE GENOMIC DNA]</scope>
    <source>
        <strain evidence="8 9">NIH1004</strain>
    </source>
</reference>
<feature type="compositionally biased region" description="Low complexity" evidence="7">
    <location>
        <begin position="8"/>
        <end position="18"/>
    </location>
</feature>
<keyword evidence="6" id="KW-0539">Nucleus</keyword>
<evidence type="ECO:0000256" key="4">
    <source>
        <dbReference type="ARBA" id="ARBA00023125"/>
    </source>
</evidence>
<evidence type="ECO:0000256" key="6">
    <source>
        <dbReference type="ARBA" id="ARBA00023242"/>
    </source>
</evidence>
<keyword evidence="1" id="KW-0479">Metal-binding</keyword>
<protein>
    <recommendedName>
        <fullName evidence="10">Zn(2)-C6 fungal-type domain-containing protein</fullName>
    </recommendedName>
</protein>
<dbReference type="AlphaFoldDB" id="A0A5M9M6J6"/>
<keyword evidence="3" id="KW-0805">Transcription regulation</keyword>
<dbReference type="VEuPathDB" id="FungiDB:EYZ11_004645"/>
<dbReference type="PANTHER" id="PTHR36206">
    <property type="entry name" value="ASPERCRYPTIN BIOSYNTHESIS CLUSTER-SPECIFIC TRANSCRIPTION REGULATOR ATNN-RELATED"/>
    <property type="match status" value="1"/>
</dbReference>
<keyword evidence="4" id="KW-0238">DNA-binding</keyword>
<evidence type="ECO:0000256" key="7">
    <source>
        <dbReference type="SAM" id="MobiDB-lite"/>
    </source>
</evidence>
<evidence type="ECO:0000256" key="2">
    <source>
        <dbReference type="ARBA" id="ARBA00022833"/>
    </source>
</evidence>
<sequence>MPVQIPVETETTTQTQSPPEKRSRSSRPKVRTGCLTCKYEDLFPAAFACSARGKRIRHKKCDEGRPWCRMCTSTGRKCDGYRTTPDRRTRSVRRTVDLPQTKIDGPAQLQVQWPLKIYKQSPEVVLSSPRGLVDPAQVDLTRTERWYLNLFRNNTAAQCAGYFPDDFWQRIVHQVSAEQPAVRHAAIAMGALHWSFEQARASHWVLAEEGHTFPLRQCNKAIACLRQSLVGGQKSSRTHLETALVTCVLFVSFAFLQGDMQTASGHLRAGSKVLQEWSQQVNWHDGSNLGPTLIQAFARMHLHWSTFAAPDVTNPADDQMMVVPSLPPLTLSLADPVESLEHANNLLVHLGLLVLQDRTHPLRVDERVRILCKLE</sequence>
<feature type="region of interest" description="Disordered" evidence="7">
    <location>
        <begin position="1"/>
        <end position="27"/>
    </location>
</feature>
<keyword evidence="5" id="KW-0804">Transcription</keyword>
<evidence type="ECO:0000313" key="8">
    <source>
        <dbReference type="EMBL" id="KAA8642655.1"/>
    </source>
</evidence>
<evidence type="ECO:0000256" key="5">
    <source>
        <dbReference type="ARBA" id="ARBA00023163"/>
    </source>
</evidence>
<dbReference type="Proteomes" id="UP000324241">
    <property type="component" value="Unassembled WGS sequence"/>
</dbReference>
<accession>A0A5M9M6J6</accession>
<dbReference type="Pfam" id="PF11951">
    <property type="entry name" value="Fungal_trans_2"/>
    <property type="match status" value="1"/>
</dbReference>
<evidence type="ECO:0000313" key="9">
    <source>
        <dbReference type="Proteomes" id="UP000324241"/>
    </source>
</evidence>
<dbReference type="InterPro" id="IPR021858">
    <property type="entry name" value="Fun_TF"/>
</dbReference>
<dbReference type="GO" id="GO:0046872">
    <property type="term" value="F:metal ion binding"/>
    <property type="evidence" value="ECO:0007669"/>
    <property type="project" value="UniProtKB-KW"/>
</dbReference>
<organism evidence="8 9">
    <name type="scientific">Aspergillus tanneri</name>
    <dbReference type="NCBI Taxonomy" id="1220188"/>
    <lineage>
        <taxon>Eukaryota</taxon>
        <taxon>Fungi</taxon>
        <taxon>Dikarya</taxon>
        <taxon>Ascomycota</taxon>
        <taxon>Pezizomycotina</taxon>
        <taxon>Eurotiomycetes</taxon>
        <taxon>Eurotiomycetidae</taxon>
        <taxon>Eurotiales</taxon>
        <taxon>Aspergillaceae</taxon>
        <taxon>Aspergillus</taxon>
        <taxon>Aspergillus subgen. Circumdati</taxon>
    </lineage>
</organism>
<dbReference type="OrthoDB" id="2593732at2759"/>
<evidence type="ECO:0008006" key="10">
    <source>
        <dbReference type="Google" id="ProtNLM"/>
    </source>
</evidence>
<dbReference type="RefSeq" id="XP_033422017.1">
    <property type="nucleotide sequence ID" value="XM_033576162.1"/>
</dbReference>
<dbReference type="InterPro" id="IPR052360">
    <property type="entry name" value="Transcr_Regulatory_Proteins"/>
</dbReference>